<feature type="domain" description="PH" evidence="2">
    <location>
        <begin position="1"/>
        <end position="93"/>
    </location>
</feature>
<evidence type="ECO:0000313" key="3">
    <source>
        <dbReference type="EMBL" id="EFC50023.1"/>
    </source>
</evidence>
<sequence length="223" mass="25954">MSGILFKMGEVNKSWKERFFILEEDKLFYYKNSESSKAIAYIPLNDAYVRVSPEFYPKQACFEIVTSQRIYKLMAANFELMKTWIHHCQTFSKISMENELIRQADIQIHDVESGLTKKALEELHFEPISLENFYFSCRYNREEDYSNSLEFDLIRGLNNTSITNRMNNASSVVLSNQLSDDEDSLQMVDKKNIDLSKKHSPSIASQTPATEENQELIDRIGTE</sequence>
<dbReference type="RefSeq" id="XP_002682767.1">
    <property type="nucleotide sequence ID" value="XM_002682721.1"/>
</dbReference>
<dbReference type="GeneID" id="8863004"/>
<name>D2V003_NAEGR</name>
<dbReference type="InterPro" id="IPR051707">
    <property type="entry name" value="PI-Interact_SigTrans_Reg"/>
</dbReference>
<dbReference type="OrthoDB" id="185175at2759"/>
<dbReference type="InterPro" id="IPR001849">
    <property type="entry name" value="PH_domain"/>
</dbReference>
<dbReference type="SUPFAM" id="SSF50729">
    <property type="entry name" value="PH domain-like"/>
    <property type="match status" value="1"/>
</dbReference>
<accession>D2V003</accession>
<dbReference type="FunFam" id="2.30.29.30:FF:000286">
    <property type="entry name" value="PH-protein kinase domain containing protein"/>
    <property type="match status" value="1"/>
</dbReference>
<dbReference type="PANTHER" id="PTHR14336">
    <property type="entry name" value="TANDEM PH DOMAIN CONTAINING PROTEIN"/>
    <property type="match status" value="1"/>
</dbReference>
<dbReference type="InParanoid" id="D2V003"/>
<protein>
    <submittedName>
        <fullName evidence="3">Predicted protein</fullName>
    </submittedName>
</protein>
<dbReference type="EMBL" id="GG738846">
    <property type="protein sequence ID" value="EFC50023.1"/>
    <property type="molecule type" value="Genomic_DNA"/>
</dbReference>
<reference evidence="3 4" key="1">
    <citation type="journal article" date="2010" name="Cell">
        <title>The genome of Naegleria gruberi illuminates early eukaryotic versatility.</title>
        <authorList>
            <person name="Fritz-Laylin L.K."/>
            <person name="Prochnik S.E."/>
            <person name="Ginger M.L."/>
            <person name="Dacks J.B."/>
            <person name="Carpenter M.L."/>
            <person name="Field M.C."/>
            <person name="Kuo A."/>
            <person name="Paredez A."/>
            <person name="Chapman J."/>
            <person name="Pham J."/>
            <person name="Shu S."/>
            <person name="Neupane R."/>
            <person name="Cipriano M."/>
            <person name="Mancuso J."/>
            <person name="Tu H."/>
            <person name="Salamov A."/>
            <person name="Lindquist E."/>
            <person name="Shapiro H."/>
            <person name="Lucas S."/>
            <person name="Grigoriev I.V."/>
            <person name="Cande W.Z."/>
            <person name="Fulton C."/>
            <person name="Rokhsar D.S."/>
            <person name="Dawson S.C."/>
        </authorList>
    </citation>
    <scope>NUCLEOTIDE SEQUENCE [LARGE SCALE GENOMIC DNA]</scope>
    <source>
        <strain evidence="3 4">NEG-M</strain>
    </source>
</reference>
<dbReference type="Pfam" id="PF00169">
    <property type="entry name" value="PH"/>
    <property type="match status" value="1"/>
</dbReference>
<feature type="region of interest" description="Disordered" evidence="1">
    <location>
        <begin position="196"/>
        <end position="223"/>
    </location>
</feature>
<dbReference type="VEuPathDB" id="AmoebaDB:NAEGRDRAFT_62124"/>
<dbReference type="AlphaFoldDB" id="D2V003"/>
<dbReference type="KEGG" id="ngr:NAEGRDRAFT_62124"/>
<dbReference type="Proteomes" id="UP000006671">
    <property type="component" value="Unassembled WGS sequence"/>
</dbReference>
<keyword evidence="4" id="KW-1185">Reference proteome</keyword>
<dbReference type="InterPro" id="IPR011993">
    <property type="entry name" value="PH-like_dom_sf"/>
</dbReference>
<dbReference type="SMART" id="SM00233">
    <property type="entry name" value="PH"/>
    <property type="match status" value="1"/>
</dbReference>
<dbReference type="Gene3D" id="2.30.29.30">
    <property type="entry name" value="Pleckstrin-homology domain (PH domain)/Phosphotyrosine-binding domain (PTB)"/>
    <property type="match status" value="1"/>
</dbReference>
<organism evidence="4">
    <name type="scientific">Naegleria gruberi</name>
    <name type="common">Amoeba</name>
    <dbReference type="NCBI Taxonomy" id="5762"/>
    <lineage>
        <taxon>Eukaryota</taxon>
        <taxon>Discoba</taxon>
        <taxon>Heterolobosea</taxon>
        <taxon>Tetramitia</taxon>
        <taxon>Eutetramitia</taxon>
        <taxon>Vahlkampfiidae</taxon>
        <taxon>Naegleria</taxon>
    </lineage>
</organism>
<feature type="compositionally biased region" description="Polar residues" evidence="1">
    <location>
        <begin position="202"/>
        <end position="211"/>
    </location>
</feature>
<evidence type="ECO:0000313" key="4">
    <source>
        <dbReference type="Proteomes" id="UP000006671"/>
    </source>
</evidence>
<proteinExistence type="predicted"/>
<evidence type="ECO:0000259" key="2">
    <source>
        <dbReference type="PROSITE" id="PS50003"/>
    </source>
</evidence>
<gene>
    <name evidence="3" type="ORF">NAEGRDRAFT_62124</name>
</gene>
<evidence type="ECO:0000256" key="1">
    <source>
        <dbReference type="SAM" id="MobiDB-lite"/>
    </source>
</evidence>
<dbReference type="PROSITE" id="PS50003">
    <property type="entry name" value="PH_DOMAIN"/>
    <property type="match status" value="1"/>
</dbReference>